<reference evidence="1" key="1">
    <citation type="submission" date="2020-01" db="EMBL/GenBank/DDBJ databases">
        <authorList>
            <person name="Meier V. D."/>
            <person name="Meier V D."/>
        </authorList>
    </citation>
    <scope>NUCLEOTIDE SEQUENCE</scope>
    <source>
        <strain evidence="1">HLG_WM_MAG_10</strain>
    </source>
</reference>
<proteinExistence type="predicted"/>
<accession>A0A6S6SS88</accession>
<organism evidence="1">
    <name type="scientific">uncultured Aureispira sp</name>
    <dbReference type="NCBI Taxonomy" id="1331704"/>
    <lineage>
        <taxon>Bacteria</taxon>
        <taxon>Pseudomonadati</taxon>
        <taxon>Bacteroidota</taxon>
        <taxon>Saprospiria</taxon>
        <taxon>Saprospirales</taxon>
        <taxon>Saprospiraceae</taxon>
        <taxon>Aureispira</taxon>
        <taxon>environmental samples</taxon>
    </lineage>
</organism>
<dbReference type="PROSITE" id="PS51257">
    <property type="entry name" value="PROKAR_LIPOPROTEIN"/>
    <property type="match status" value="1"/>
</dbReference>
<evidence type="ECO:0000313" key="1">
    <source>
        <dbReference type="EMBL" id="CAA6811419.1"/>
    </source>
</evidence>
<evidence type="ECO:0008006" key="2">
    <source>
        <dbReference type="Google" id="ProtNLM"/>
    </source>
</evidence>
<dbReference type="EMBL" id="CACVAQ010000176">
    <property type="protein sequence ID" value="CAA6811419.1"/>
    <property type="molecule type" value="Genomic_DNA"/>
</dbReference>
<name>A0A6S6SS88_9BACT</name>
<dbReference type="AlphaFoldDB" id="A0A6S6SS88"/>
<gene>
    <name evidence="1" type="ORF">HELGO_WM38008</name>
</gene>
<protein>
    <recommendedName>
        <fullName evidence="2">Lipoprotein</fullName>
    </recommendedName>
</protein>
<sequence>MQKPTYSIYKFSFFLLLPILFFACERIVETLAPANFDYYPIEVGKYKVYQIDSIVYNEYNCSVQTATYQIKEVTESKTTDGEGDVTFIIKRYFRRTSADAWALYNIWTEKIEDNQIQRVENNQRMIKMVSPMQEGRSWDGIVYIRRDTLVPIRGGSIDMFKDWDDFVCDNIGGSFVDTLSNLIYTDVAKVVHVDKTNNIERRFSTEVYAKDIGLVYKEMRILDTQCRAPGTCTGNSDIAACIGTPWYIKAEKGFILKQSLVEHNY</sequence>